<comment type="caution">
    <text evidence="2">The sequence shown here is derived from an EMBL/GenBank/DDBJ whole genome shotgun (WGS) entry which is preliminary data.</text>
</comment>
<name>A0A1C0YKE4_9BACL</name>
<dbReference type="Gene3D" id="3.60.40.10">
    <property type="entry name" value="PPM-type phosphatase domain"/>
    <property type="match status" value="1"/>
</dbReference>
<organism evidence="2 3">
    <name type="scientific">Caryophanon tenue</name>
    <dbReference type="NCBI Taxonomy" id="33978"/>
    <lineage>
        <taxon>Bacteria</taxon>
        <taxon>Bacillati</taxon>
        <taxon>Bacillota</taxon>
        <taxon>Bacilli</taxon>
        <taxon>Bacillales</taxon>
        <taxon>Caryophanaceae</taxon>
        <taxon>Caryophanon</taxon>
    </lineage>
</organism>
<dbReference type="EMBL" id="MASJ01000003">
    <property type="protein sequence ID" value="OCS87623.1"/>
    <property type="molecule type" value="Genomic_DNA"/>
</dbReference>
<dbReference type="NCBIfam" id="NF033484">
    <property type="entry name" value="Stp1_PP2C_phos"/>
    <property type="match status" value="1"/>
</dbReference>
<evidence type="ECO:0000313" key="2">
    <source>
        <dbReference type="EMBL" id="OCS87623.1"/>
    </source>
</evidence>
<keyword evidence="3" id="KW-1185">Reference proteome</keyword>
<dbReference type="InterPro" id="IPR001932">
    <property type="entry name" value="PPM-type_phosphatase-like_dom"/>
</dbReference>
<dbReference type="InterPro" id="IPR015655">
    <property type="entry name" value="PP2C"/>
</dbReference>
<evidence type="ECO:0000259" key="1">
    <source>
        <dbReference type="PROSITE" id="PS51746"/>
    </source>
</evidence>
<dbReference type="RefSeq" id="WP_066543298.1">
    <property type="nucleotide sequence ID" value="NZ_MASJ01000003.1"/>
</dbReference>
<evidence type="ECO:0000313" key="3">
    <source>
        <dbReference type="Proteomes" id="UP000093199"/>
    </source>
</evidence>
<dbReference type="Pfam" id="PF13672">
    <property type="entry name" value="PP2C_2"/>
    <property type="match status" value="1"/>
</dbReference>
<dbReference type="PROSITE" id="PS51746">
    <property type="entry name" value="PPM_2"/>
    <property type="match status" value="1"/>
</dbReference>
<proteinExistence type="predicted"/>
<dbReference type="CDD" id="cd00143">
    <property type="entry name" value="PP2Cc"/>
    <property type="match status" value="1"/>
</dbReference>
<dbReference type="PANTHER" id="PTHR47992">
    <property type="entry name" value="PROTEIN PHOSPHATASE"/>
    <property type="match status" value="1"/>
</dbReference>
<dbReference type="SMART" id="SM00331">
    <property type="entry name" value="PP2C_SIG"/>
    <property type="match status" value="1"/>
</dbReference>
<dbReference type="AlphaFoldDB" id="A0A1C0YKE4"/>
<dbReference type="OrthoDB" id="9801841at2"/>
<sequence>MKFTVESDVGLKRAVNEDRVHVSVREDGHMLALLADGMGGHNAGEIASDMAITLFEEQFLQVDTATLNEQLSKQVWVEQTVKRINEEVYDYSLRHKQCTGMGTTLIAALIDGGHFTICHIGDSRVYTFTEQDAVQITRDHSYVNVLVDHGEISEEEAEHHPRRNVITKAVGTERHVEPTFYTFEVPADTYILLCSDGLSDKCSIAEIQAILLLEKTLEEKGRMLVQLANDSGGEDNISLALLYNG</sequence>
<dbReference type="InterPro" id="IPR036457">
    <property type="entry name" value="PPM-type-like_dom_sf"/>
</dbReference>
<dbReference type="Proteomes" id="UP000093199">
    <property type="component" value="Unassembled WGS sequence"/>
</dbReference>
<dbReference type="SUPFAM" id="SSF81606">
    <property type="entry name" value="PP2C-like"/>
    <property type="match status" value="1"/>
</dbReference>
<dbReference type="STRING" id="33978.A6M13_09990"/>
<gene>
    <name evidence="2" type="ORF">A6M13_09990</name>
</gene>
<accession>A0A1C0YKE4</accession>
<dbReference type="GO" id="GO:0004722">
    <property type="term" value="F:protein serine/threonine phosphatase activity"/>
    <property type="evidence" value="ECO:0007669"/>
    <property type="project" value="InterPro"/>
</dbReference>
<dbReference type="SMART" id="SM00332">
    <property type="entry name" value="PP2Cc"/>
    <property type="match status" value="1"/>
</dbReference>
<protein>
    <submittedName>
        <fullName evidence="2">Protein phosphatase</fullName>
    </submittedName>
</protein>
<feature type="domain" description="PPM-type phosphatase" evidence="1">
    <location>
        <begin position="2"/>
        <end position="244"/>
    </location>
</feature>
<reference evidence="2 3" key="1">
    <citation type="submission" date="2016-07" db="EMBL/GenBank/DDBJ databases">
        <title>Caryophanon tenue genome sequencing.</title>
        <authorList>
            <person name="Verma A."/>
            <person name="Pal Y."/>
            <person name="Krishnamurthi S."/>
        </authorList>
    </citation>
    <scope>NUCLEOTIDE SEQUENCE [LARGE SCALE GENOMIC DNA]</scope>
    <source>
        <strain evidence="2 3">DSM 14152</strain>
    </source>
</reference>